<organism evidence="1">
    <name type="scientific">uncultured Caudovirales phage</name>
    <dbReference type="NCBI Taxonomy" id="2100421"/>
    <lineage>
        <taxon>Viruses</taxon>
        <taxon>Duplodnaviria</taxon>
        <taxon>Heunggongvirae</taxon>
        <taxon>Uroviricota</taxon>
        <taxon>Caudoviricetes</taxon>
        <taxon>Peduoviridae</taxon>
        <taxon>Maltschvirus</taxon>
        <taxon>Maltschvirus maltsch</taxon>
    </lineage>
</organism>
<evidence type="ECO:0000313" key="1">
    <source>
        <dbReference type="EMBL" id="CAB4241849.1"/>
    </source>
</evidence>
<reference evidence="1" key="1">
    <citation type="submission" date="2020-05" db="EMBL/GenBank/DDBJ databases">
        <authorList>
            <person name="Chiriac C."/>
            <person name="Salcher M."/>
            <person name="Ghai R."/>
            <person name="Kavagutti S V."/>
        </authorList>
    </citation>
    <scope>NUCLEOTIDE SEQUENCE</scope>
</reference>
<gene>
    <name evidence="1" type="ORF">UFOVP71_387</name>
</gene>
<dbReference type="EMBL" id="LR797824">
    <property type="protein sequence ID" value="CAB4241849.1"/>
    <property type="molecule type" value="Genomic_DNA"/>
</dbReference>
<name>A0A6J5TC25_9CAUD</name>
<protein>
    <submittedName>
        <fullName evidence="1">Uncharacterized protein</fullName>
    </submittedName>
</protein>
<proteinExistence type="predicted"/>
<accession>A0A6J5TC25</accession>
<sequence length="72" mass="8588">MYDGGVSTGPVARKIVVAPWKLWWAWRPVKTKSGEHVWGKRVYRRCINTYVDHDDWKRYEYADIFDVLGEDN</sequence>